<keyword evidence="2" id="KW-1185">Reference proteome</keyword>
<reference evidence="1 2" key="1">
    <citation type="submission" date="2016-10" db="EMBL/GenBank/DDBJ databases">
        <authorList>
            <person name="Varghese N."/>
            <person name="Submissions S."/>
        </authorList>
    </citation>
    <scope>NUCLEOTIDE SEQUENCE [LARGE SCALE GENOMIC DNA]</scope>
    <source>
        <strain evidence="1 2">BS2773</strain>
    </source>
</reference>
<gene>
    <name evidence="1" type="ORF">SAMN04515675_5839</name>
</gene>
<dbReference type="EMBL" id="FNTS01000002">
    <property type="protein sequence ID" value="SEE49047.1"/>
    <property type="molecule type" value="Genomic_DNA"/>
</dbReference>
<sequence length="410" mass="45027">MTTVQKPYSRSRLMMRSSGVLSGLDSVTVLGVDPNDKRGVVLLAFLRPFMVRISAWLPIPSVDDPKHIVKVFWRSDDGVKLLKTVTVGPPPGSPPDFYDIEIDPADVRLRSRTVFISYSIENAAGLSESSEKQAIIDLDAPQLRNQTKRLSFVNQPTPAVDRAYLNANPRVAFNLSIFDDNEPLIDNVVEFYLSNQATPPVTPADGRSLIDFSFTPWRVMLDAKAFEKLNDGNAWVFYKVLDKTGNASEMSDGLPFTVALVVVIPPVKVPAPTVQHTLTNGYLTARSVPPAVQGVCWLIAPNSTIQQGDVLTFKWQGFSANNWSNPIANVVFTDSVTWTSTHSTSGWTVVVLPYQTTLFPLRNYASATGTYEVRRGGVLVAESLVGRVRTDLTYATGCYATPLGIVCDPK</sequence>
<accession>A0A1H5J9W2</accession>
<dbReference type="Proteomes" id="UP000182179">
    <property type="component" value="Unassembled WGS sequence"/>
</dbReference>
<dbReference type="RefSeq" id="WP_071484675.1">
    <property type="nucleotide sequence ID" value="NZ_FNTS01000002.1"/>
</dbReference>
<name>A0A1H5J9W2_9PSED</name>
<evidence type="ECO:0000313" key="2">
    <source>
        <dbReference type="Proteomes" id="UP000182179"/>
    </source>
</evidence>
<organism evidence="1 2">
    <name type="scientific">Pseudomonas costantinii</name>
    <dbReference type="NCBI Taxonomy" id="168469"/>
    <lineage>
        <taxon>Bacteria</taxon>
        <taxon>Pseudomonadati</taxon>
        <taxon>Pseudomonadota</taxon>
        <taxon>Gammaproteobacteria</taxon>
        <taxon>Pseudomonadales</taxon>
        <taxon>Pseudomonadaceae</taxon>
        <taxon>Pseudomonas</taxon>
    </lineage>
</organism>
<comment type="caution">
    <text evidence="1">The sequence shown here is derived from an EMBL/GenBank/DDBJ whole genome shotgun (WGS) entry which is preliminary data.</text>
</comment>
<protein>
    <submittedName>
        <fullName evidence="1">Uncharacterized protein</fullName>
    </submittedName>
</protein>
<evidence type="ECO:0000313" key="1">
    <source>
        <dbReference type="EMBL" id="SEE49047.1"/>
    </source>
</evidence>
<proteinExistence type="predicted"/>